<comment type="caution">
    <text evidence="8">The sequence shown here is derived from an EMBL/GenBank/DDBJ whole genome shotgun (WGS) entry which is preliminary data.</text>
</comment>
<dbReference type="GO" id="GO:0016020">
    <property type="term" value="C:membrane"/>
    <property type="evidence" value="ECO:0007669"/>
    <property type="project" value="InterPro"/>
</dbReference>
<evidence type="ECO:0000256" key="3">
    <source>
        <dbReference type="PROSITE-ProRule" id="PRU00284"/>
    </source>
</evidence>
<dbReference type="PROSITE" id="PS50885">
    <property type="entry name" value="HAMP"/>
    <property type="match status" value="1"/>
</dbReference>
<dbReference type="PROSITE" id="PS50111">
    <property type="entry name" value="CHEMOTAXIS_TRANSDUC_2"/>
    <property type="match status" value="1"/>
</dbReference>
<dbReference type="GO" id="GO:0007165">
    <property type="term" value="P:signal transduction"/>
    <property type="evidence" value="ECO:0007669"/>
    <property type="project" value="UniProtKB-KW"/>
</dbReference>
<dbReference type="Gene3D" id="1.10.287.950">
    <property type="entry name" value="Methyl-accepting chemotaxis protein"/>
    <property type="match status" value="1"/>
</dbReference>
<dbReference type="Proteomes" id="UP000029622">
    <property type="component" value="Unassembled WGS sequence"/>
</dbReference>
<feature type="domain" description="Methyl-accepting transducer" evidence="6">
    <location>
        <begin position="293"/>
        <end position="550"/>
    </location>
</feature>
<reference evidence="8 9" key="1">
    <citation type="submission" date="2013-12" db="EMBL/GenBank/DDBJ databases">
        <title>Draft genome sequence of Caloranaerobacter sp. H53214.</title>
        <authorList>
            <person name="Jiang L.J."/>
            <person name="Shao Z.Z."/>
            <person name="Long M.N."/>
        </authorList>
    </citation>
    <scope>NUCLEOTIDE SEQUENCE [LARGE SCALE GENOMIC DNA]</scope>
    <source>
        <strain evidence="8 9">H53214</strain>
    </source>
</reference>
<evidence type="ECO:0000256" key="5">
    <source>
        <dbReference type="SAM" id="Phobius"/>
    </source>
</evidence>
<name>A0A096BIC5_9FIRM</name>
<dbReference type="PRINTS" id="PR00260">
    <property type="entry name" value="CHEMTRNSDUCR"/>
</dbReference>
<feature type="domain" description="HAMP" evidence="7">
    <location>
        <begin position="222"/>
        <end position="274"/>
    </location>
</feature>
<gene>
    <name evidence="8" type="ORF">Y919_05870</name>
</gene>
<evidence type="ECO:0000313" key="8">
    <source>
        <dbReference type="EMBL" id="KGG80508.1"/>
    </source>
</evidence>
<evidence type="ECO:0000256" key="2">
    <source>
        <dbReference type="ARBA" id="ARBA00029447"/>
    </source>
</evidence>
<proteinExistence type="inferred from homology"/>
<dbReference type="InterPro" id="IPR004090">
    <property type="entry name" value="Chemotax_Me-accpt_rcpt"/>
</dbReference>
<feature type="coiled-coil region" evidence="4">
    <location>
        <begin position="155"/>
        <end position="182"/>
    </location>
</feature>
<sequence length="579" mass="66148">MKKHLKSFFGKWNLMDKFKNLKIVHSIIFILIFKILFLGIIGGVGYYAFKQIYYNTDIIYTNRLLPIIKIGELKNNVYMLKYNISKGMDSRFYYEYDKKVKEINKKIDELLKEYENFKIDKNEVMYINKFKNDYKKYIDMWGEIKKTLSNQGDIKDDQRTRLNKLEKDIENYLDGLIKYNKLVAEKLKKDSYKIYVKNLKLYFIIVIATIILLLSFMLIIIRVIKSSLKDMIYVLTKISQGDFTGNIDTDKKNEFGIMNKALSKTIKDISEMIQLVKSSSQQISDYSNNLSKISEKVSVSYDEVLRAIQEISQGSVSQANDLDKVSRALNKFGEELEVMIKNIQDVSKNTQKTADMANESDKNLGLLINSIYKISNSFGDVSEKITLLSERIGKINEITKMINEVAEQTNLLALNAAIEAARVGESGKGFTVVADEIRKLSEATKEASRDINELIEDILVDTDIVAEATDNVNKDLAVQVNSIETAISSFKEIIKVITVILPIIENINNSVLYIKQEKDNIITDVKEVLQIAEENSASSQQISASSEEVNIAAKELASTSQTLNQMINKLNEQINKFKL</sequence>
<dbReference type="RefSeq" id="WP_035163223.1">
    <property type="nucleotide sequence ID" value="NZ_AZTB01000023.1"/>
</dbReference>
<dbReference type="AlphaFoldDB" id="A0A096BIC5"/>
<keyword evidence="4" id="KW-0175">Coiled coil</keyword>
<evidence type="ECO:0000259" key="7">
    <source>
        <dbReference type="PROSITE" id="PS50885"/>
    </source>
</evidence>
<protein>
    <recommendedName>
        <fullName evidence="10">Chemotaxis protein</fullName>
    </recommendedName>
</protein>
<dbReference type="InterPro" id="IPR003660">
    <property type="entry name" value="HAMP_dom"/>
</dbReference>
<dbReference type="GO" id="GO:0004888">
    <property type="term" value="F:transmembrane signaling receptor activity"/>
    <property type="evidence" value="ECO:0007669"/>
    <property type="project" value="InterPro"/>
</dbReference>
<evidence type="ECO:0000256" key="4">
    <source>
        <dbReference type="SAM" id="Coils"/>
    </source>
</evidence>
<dbReference type="Pfam" id="PF00672">
    <property type="entry name" value="HAMP"/>
    <property type="match status" value="1"/>
</dbReference>
<dbReference type="PANTHER" id="PTHR32089:SF112">
    <property type="entry name" value="LYSOZYME-LIKE PROTEIN-RELATED"/>
    <property type="match status" value="1"/>
</dbReference>
<comment type="similarity">
    <text evidence="2">Belongs to the methyl-accepting chemotaxis (MCP) protein family.</text>
</comment>
<dbReference type="SMART" id="SM00304">
    <property type="entry name" value="HAMP"/>
    <property type="match status" value="3"/>
</dbReference>
<keyword evidence="1 3" id="KW-0807">Transducer</keyword>
<dbReference type="STRING" id="1156417.Y919_05870"/>
<dbReference type="PANTHER" id="PTHR32089">
    <property type="entry name" value="METHYL-ACCEPTING CHEMOTAXIS PROTEIN MCPB"/>
    <property type="match status" value="1"/>
</dbReference>
<evidence type="ECO:0000313" key="9">
    <source>
        <dbReference type="Proteomes" id="UP000029622"/>
    </source>
</evidence>
<feature type="transmembrane region" description="Helical" evidence="5">
    <location>
        <begin position="21"/>
        <end position="49"/>
    </location>
</feature>
<organism evidence="8 9">
    <name type="scientific">Caloranaerobacter azorensis H53214</name>
    <dbReference type="NCBI Taxonomy" id="1156417"/>
    <lineage>
        <taxon>Bacteria</taxon>
        <taxon>Bacillati</taxon>
        <taxon>Bacillota</taxon>
        <taxon>Tissierellia</taxon>
        <taxon>Tissierellales</taxon>
        <taxon>Thermohalobacteraceae</taxon>
        <taxon>Caloranaerobacter</taxon>
    </lineage>
</organism>
<feature type="coiled-coil region" evidence="4">
    <location>
        <begin position="93"/>
        <end position="120"/>
    </location>
</feature>
<dbReference type="SUPFAM" id="SSF58104">
    <property type="entry name" value="Methyl-accepting chemotaxis protein (MCP) signaling domain"/>
    <property type="match status" value="1"/>
</dbReference>
<dbReference type="InterPro" id="IPR024478">
    <property type="entry name" value="HlyB_4HB_MCP"/>
</dbReference>
<dbReference type="EMBL" id="AZTB01000023">
    <property type="protein sequence ID" value="KGG80508.1"/>
    <property type="molecule type" value="Genomic_DNA"/>
</dbReference>
<evidence type="ECO:0008006" key="10">
    <source>
        <dbReference type="Google" id="ProtNLM"/>
    </source>
</evidence>
<dbReference type="Pfam" id="PF00015">
    <property type="entry name" value="MCPsignal"/>
    <property type="match status" value="1"/>
</dbReference>
<evidence type="ECO:0000256" key="1">
    <source>
        <dbReference type="ARBA" id="ARBA00023224"/>
    </source>
</evidence>
<dbReference type="SMART" id="SM00283">
    <property type="entry name" value="MA"/>
    <property type="match status" value="1"/>
</dbReference>
<keyword evidence="5" id="KW-1133">Transmembrane helix</keyword>
<keyword evidence="5" id="KW-0812">Transmembrane</keyword>
<keyword evidence="5" id="KW-0472">Membrane</keyword>
<dbReference type="InterPro" id="IPR004089">
    <property type="entry name" value="MCPsignal_dom"/>
</dbReference>
<dbReference type="GO" id="GO:0006935">
    <property type="term" value="P:chemotaxis"/>
    <property type="evidence" value="ECO:0007669"/>
    <property type="project" value="InterPro"/>
</dbReference>
<feature type="transmembrane region" description="Helical" evidence="5">
    <location>
        <begin position="201"/>
        <end position="221"/>
    </location>
</feature>
<dbReference type="Pfam" id="PF12729">
    <property type="entry name" value="4HB_MCP_1"/>
    <property type="match status" value="1"/>
</dbReference>
<evidence type="ECO:0000259" key="6">
    <source>
        <dbReference type="PROSITE" id="PS50111"/>
    </source>
</evidence>
<accession>A0A096BIC5</accession>